<dbReference type="SUPFAM" id="SSF53098">
    <property type="entry name" value="Ribonuclease H-like"/>
    <property type="match status" value="1"/>
</dbReference>
<dbReference type="GO" id="GO:0004527">
    <property type="term" value="F:exonuclease activity"/>
    <property type="evidence" value="ECO:0007669"/>
    <property type="project" value="UniProtKB-KW"/>
</dbReference>
<accession>A0A087EJR0</accession>
<protein>
    <submittedName>
        <fullName evidence="2">DNA polymerase III epsilon subunit-like 3'-5' exonuclease</fullName>
    </submittedName>
</protein>
<evidence type="ECO:0000313" key="2">
    <source>
        <dbReference type="EMBL" id="KFJ08011.1"/>
    </source>
</evidence>
<dbReference type="eggNOG" id="COG0847">
    <property type="taxonomic scope" value="Bacteria"/>
</dbReference>
<dbReference type="Proteomes" id="UP000029080">
    <property type="component" value="Unassembled WGS sequence"/>
</dbReference>
<keyword evidence="2" id="KW-0269">Exonuclease</keyword>
<dbReference type="InterPro" id="IPR036397">
    <property type="entry name" value="RNaseH_sf"/>
</dbReference>
<keyword evidence="3" id="KW-1185">Reference proteome</keyword>
<dbReference type="AlphaFoldDB" id="A0A087EJR0"/>
<feature type="domain" description="Exonuclease" evidence="1">
    <location>
        <begin position="57"/>
        <end position="244"/>
    </location>
</feature>
<organism evidence="2 3">
    <name type="scientific">Bifidobacterium tsurumiense</name>
    <dbReference type="NCBI Taxonomy" id="356829"/>
    <lineage>
        <taxon>Bacteria</taxon>
        <taxon>Bacillati</taxon>
        <taxon>Actinomycetota</taxon>
        <taxon>Actinomycetes</taxon>
        <taxon>Bifidobacteriales</taxon>
        <taxon>Bifidobacteriaceae</taxon>
        <taxon>Bifidobacterium</taxon>
    </lineage>
</organism>
<dbReference type="InterPro" id="IPR012337">
    <property type="entry name" value="RNaseH-like_sf"/>
</dbReference>
<dbReference type="CDD" id="cd06127">
    <property type="entry name" value="DEDDh"/>
    <property type="match status" value="1"/>
</dbReference>
<dbReference type="SMART" id="SM00479">
    <property type="entry name" value="EXOIII"/>
    <property type="match status" value="1"/>
</dbReference>
<sequence length="285" mass="31892">MLLWYVAPALVAMREAIHANLSICERTIHHMTSLERLADAVALAPKQTEETTLDRSWLLGFDTETTGTFAGKDAIVSATLVLRNPEMGSEGDVVAEWLINPHRPMNPRASQINSFTDAYLQEHGQEPERALSGLAAVITQAQSKRIPLLAYNAPFDVHMLNGDLRRWSLDTLDEREAADNTDYSLLVVDPLVLDRAVSRRSGRRNLASTTEYYGVEPQGDFHDATADTVAAVDLIGPMTTLYPQLGRLSMGELMDWQRQAHATWQESFNRWLQGRGRAPIHDSWL</sequence>
<keyword evidence="2" id="KW-0378">Hydrolase</keyword>
<keyword evidence="2" id="KW-0540">Nuclease</keyword>
<evidence type="ECO:0000259" key="1">
    <source>
        <dbReference type="SMART" id="SM00479"/>
    </source>
</evidence>
<evidence type="ECO:0000313" key="3">
    <source>
        <dbReference type="Proteomes" id="UP000029080"/>
    </source>
</evidence>
<dbReference type="InterPro" id="IPR013520">
    <property type="entry name" value="Ribonucl_H"/>
</dbReference>
<dbReference type="EMBL" id="JGZU01000003">
    <property type="protein sequence ID" value="KFJ08011.1"/>
    <property type="molecule type" value="Genomic_DNA"/>
</dbReference>
<comment type="caution">
    <text evidence="2">The sequence shown here is derived from an EMBL/GenBank/DDBJ whole genome shotgun (WGS) entry which is preliminary data.</text>
</comment>
<reference evidence="2 3" key="1">
    <citation type="submission" date="2014-03" db="EMBL/GenBank/DDBJ databases">
        <title>Genomics of Bifidobacteria.</title>
        <authorList>
            <person name="Ventura M."/>
            <person name="Milani C."/>
            <person name="Lugli G.A."/>
        </authorList>
    </citation>
    <scope>NUCLEOTIDE SEQUENCE [LARGE SCALE GENOMIC DNA]</scope>
    <source>
        <strain evidence="2 3">JCM 13495</strain>
    </source>
</reference>
<dbReference type="Pfam" id="PF00929">
    <property type="entry name" value="RNase_T"/>
    <property type="match status" value="1"/>
</dbReference>
<name>A0A087EJR0_9BIFI</name>
<gene>
    <name evidence="2" type="ORF">BITS_0323</name>
</gene>
<dbReference type="Gene3D" id="3.30.420.10">
    <property type="entry name" value="Ribonuclease H-like superfamily/Ribonuclease H"/>
    <property type="match status" value="1"/>
</dbReference>
<dbReference type="GO" id="GO:0003676">
    <property type="term" value="F:nucleic acid binding"/>
    <property type="evidence" value="ECO:0007669"/>
    <property type="project" value="InterPro"/>
</dbReference>
<proteinExistence type="predicted"/>
<dbReference type="STRING" id="356829.BITS_0323"/>